<organism evidence="1 2">
    <name type="scientific">Russula earlei</name>
    <dbReference type="NCBI Taxonomy" id="71964"/>
    <lineage>
        <taxon>Eukaryota</taxon>
        <taxon>Fungi</taxon>
        <taxon>Dikarya</taxon>
        <taxon>Basidiomycota</taxon>
        <taxon>Agaricomycotina</taxon>
        <taxon>Agaricomycetes</taxon>
        <taxon>Russulales</taxon>
        <taxon>Russulaceae</taxon>
        <taxon>Russula</taxon>
    </lineage>
</organism>
<gene>
    <name evidence="1" type="ORF">F5148DRAFT_973037</name>
</gene>
<evidence type="ECO:0000313" key="1">
    <source>
        <dbReference type="EMBL" id="KAI9512731.1"/>
    </source>
</evidence>
<comment type="caution">
    <text evidence="1">The sequence shown here is derived from an EMBL/GenBank/DDBJ whole genome shotgun (WGS) entry which is preliminary data.</text>
</comment>
<name>A0ACC0UNE1_9AGAM</name>
<dbReference type="EMBL" id="JAGFNK010000006">
    <property type="protein sequence ID" value="KAI9512731.1"/>
    <property type="molecule type" value="Genomic_DNA"/>
</dbReference>
<reference evidence="1" key="1">
    <citation type="submission" date="2021-03" db="EMBL/GenBank/DDBJ databases">
        <title>Evolutionary priming and transition to the ectomycorrhizal habit in an iconic lineage of mushroom-forming fungi: is preadaptation a requirement?</title>
        <authorList>
            <consortium name="DOE Joint Genome Institute"/>
            <person name="Looney B.P."/>
            <person name="Miyauchi S."/>
            <person name="Morin E."/>
            <person name="Drula E."/>
            <person name="Courty P.E."/>
            <person name="Chicoki N."/>
            <person name="Fauchery L."/>
            <person name="Kohler A."/>
            <person name="Kuo A."/>
            <person name="LaButti K."/>
            <person name="Pangilinan J."/>
            <person name="Lipzen A."/>
            <person name="Riley R."/>
            <person name="Andreopoulos W."/>
            <person name="He G."/>
            <person name="Johnson J."/>
            <person name="Barry K.W."/>
            <person name="Grigoriev I.V."/>
            <person name="Nagy L."/>
            <person name="Hibbett D."/>
            <person name="Henrissat B."/>
            <person name="Matheny P.B."/>
            <person name="Labbe J."/>
            <person name="Martin A.F."/>
        </authorList>
    </citation>
    <scope>NUCLEOTIDE SEQUENCE</scope>
    <source>
        <strain evidence="1">BPL698</strain>
    </source>
</reference>
<keyword evidence="2" id="KW-1185">Reference proteome</keyword>
<sequence>MDFFHEYGGDPLKPSLFELVAQEQLRDLLQPAVKYVLSVFAQRYPRYLLRLVNRHEEFYALVMLYVERHYLRKHNASFAENFYGLKRRRKPFIETDRARAAVGSVPVEEKLRDREVWRSMVILVGLPYLRAKAHDYYEDLGGGTEIPDDGARQVLALTEETFKGRLRRLYKRTYPWVNMAFEAWLMAYNVAYAFERTPFYRPWLSWVGVDLRRLSVEDLRAAAAAATVKAKPSENGGGVIAVLRRLLLTSPRFVLDSLKLLLPTAIFFIRFLEWWYSPSSPARILSTSPLGPAIPPPRLLPPHPKGISVDPTRYGHCPLCGSAIANATALPSGYVFCYRCAFSHVEKHGTCPVTLLRTHTWDLRKVLLIDRRGVASCWKYRCNPTHCPTFGKQLQAEVIPGWSEYYLDYKFLKKIVSSLAAKRPASEAAALALGIRPGHSTSSTPVSGAHAAADIASRINEPSLIPTGQDDDRGPDFQAHKAAFFFKLERELEKINAFYLRKEAELKLRLETLLSKRRAAARRAPPDSLDDTAENYVEWKAVEEGFHLLERDLSKLQHFVEINATGFRKILKKWDKRSKSTTKELYLTRQVDIQPVFNRQLISELSDVVAACLLDITDVSVGLELEGADVSHLILNRQISNDGNTQMGLFRDLESNLRKAVLGEDEASVKSLVVYSNTLGQQHWGKGNITRILWRAVIDAPPSLADIILANSTAFDYQFVDDINGRTCLHEAAVAGALRLVELCLSHNVEPDKVDIYGRSAFHYAAMHGHVDVCNRLLQVNVSPYVRDMEDCSPLVYATLRGSVDCVRVLLEKGGVPAQPSPPDGDLIPLALASLAGHLDVALLLLEHGALSLPSSSGEYPIHFAARQGHADMCRLLVKYDGFDVPDKYDEWTPIFHAARFGHEACVRVLLEAGCRTDATDEHGNNALHYAAWYGHRECVSLLLESGRPRIVKLEPARSPSERSTGSTALRAIESEIDHIPSLSLPPPMMPHRVYGHNYLDKQCLIQVTIGNTAPKLGNTPAHAQQSVRLLPRFMYSSSVDAIRLSSPTLKLVMTSSPSATSAPHTIPLPSSDEVHVLTLQTPSLDHLSLEFSLYPNFGTKTIGRAVALPSMLASAHITKVFTLPILDHRLHVIGEVSFEINIITPFEGVTLEIGGAVETYWKSLAVPHTASAPAAAKTATPRLSRARQLGSASLGSPVGSPTTVTSKAQPITISSIAGSYVYIVVQVTQDLHPVVFGEWQLPQQDFELWVADVTLAQFEALARQTGRELCANNSSSTGGGGVSTPSTPSEWHSLIRRSMVSLENLLKTMPASMGLCLELAYPITSRPPESRDPRALVAMDSAPFRHRLPLNSFIDSILRTVYHASAPPPHGHGVRRQIIFTSYSPDACAAVNWKQPNYPVLFASSCGEVGGNPPSNTAAIRNEATSDFRLTSISTAVEFSKNNNLLGVFLDTYLLVKVPSLVRAVRDAGLLIAAYGTTENLTNLVSSTQSIEGGAVDAVFQEGVLVFHDHFPRAWL</sequence>
<accession>A0ACC0UNE1</accession>
<dbReference type="Proteomes" id="UP001207468">
    <property type="component" value="Unassembled WGS sequence"/>
</dbReference>
<evidence type="ECO:0000313" key="2">
    <source>
        <dbReference type="Proteomes" id="UP001207468"/>
    </source>
</evidence>
<proteinExistence type="predicted"/>
<keyword evidence="1" id="KW-0649">Protein kinase inhibitor</keyword>
<protein>
    <submittedName>
        <fullName evidence="1">Cyclin-dependent protein kinase inhibitor</fullName>
    </submittedName>
</protein>